<feature type="region of interest" description="Disordered" evidence="3">
    <location>
        <begin position="407"/>
        <end position="429"/>
    </location>
</feature>
<evidence type="ECO:0000256" key="1">
    <source>
        <dbReference type="ARBA" id="ARBA00008494"/>
    </source>
</evidence>
<reference evidence="5" key="1">
    <citation type="submission" date="2025-08" db="UniProtKB">
        <authorList>
            <consortium name="RefSeq"/>
        </authorList>
    </citation>
    <scope>IDENTIFICATION</scope>
    <source>
        <strain evidence="5">14028-0561.14</strain>
        <tissue evidence="5">Whole fly</tissue>
    </source>
</reference>
<sequence>MKYTLEGSNARVIAKAVQSLSKVGKEMFIEIDPQGLQMRAINATQSAVGSIFFKRSMFEVFDTPSNSGFYCKISMKGCLAVFRNMNEVEYCELNILDDQTSLQVNLRCKLETTKEATISIIDDQNINTNIDTDQMPNVIRGDHKLFTDISNNFNTTEEELTLEANSGSLVAKNYIEGARVNDKFMRTQLKLKPNEFDQYQVTKETVITFCIKEFRAFLLFAECLNASLNLEFDEAGRPFLLKVKKHGEIECLLIMSTLSPDDVSFSDDYCQRDLSAQDEDVRCAAASAAKAASKRKSSTPGPSVASKRKSNQPEPAAVQRKRIVQEESQSLESSLETPLFQFRNSEAQQASVQQPRNLAEVDTVVLIEDEADEEALMLAAADAALEASIAPVTVPPSTEVCFYNSEDTPAPEMPSDEDETIPPSPERPTKMRTIFSRCFQNTYVPREPSPNSQAYAPNSDTED</sequence>
<dbReference type="SUPFAM" id="SSF55979">
    <property type="entry name" value="DNA clamp"/>
    <property type="match status" value="1"/>
</dbReference>
<dbReference type="InterPro" id="IPR007268">
    <property type="entry name" value="Rad9/Ddc1"/>
</dbReference>
<dbReference type="Pfam" id="PF04139">
    <property type="entry name" value="Rad9"/>
    <property type="match status" value="1"/>
</dbReference>
<dbReference type="Gene3D" id="3.70.10.10">
    <property type="match status" value="1"/>
</dbReference>
<evidence type="ECO:0000313" key="5">
    <source>
        <dbReference type="RefSeq" id="XP_017037598.1"/>
    </source>
</evidence>
<dbReference type="GO" id="GO:0000076">
    <property type="term" value="P:DNA replication checkpoint signaling"/>
    <property type="evidence" value="ECO:0007669"/>
    <property type="project" value="TreeGrafter"/>
</dbReference>
<dbReference type="GO" id="GO:0031573">
    <property type="term" value="P:mitotic intra-S DNA damage checkpoint signaling"/>
    <property type="evidence" value="ECO:0007669"/>
    <property type="project" value="TreeGrafter"/>
</dbReference>
<dbReference type="GO" id="GO:0071479">
    <property type="term" value="P:cellular response to ionizing radiation"/>
    <property type="evidence" value="ECO:0007669"/>
    <property type="project" value="TreeGrafter"/>
</dbReference>
<dbReference type="PANTHER" id="PTHR15237:SF0">
    <property type="entry name" value="CELL CYCLE CHECKPOINT CONTROL PROTEIN"/>
    <property type="match status" value="1"/>
</dbReference>
<feature type="region of interest" description="Disordered" evidence="3">
    <location>
        <begin position="292"/>
        <end position="330"/>
    </location>
</feature>
<dbReference type="AlphaFoldDB" id="A0A6P4JRR7"/>
<dbReference type="OrthoDB" id="60092at2759"/>
<dbReference type="RefSeq" id="XP_017037598.1">
    <property type="nucleotide sequence ID" value="XM_017182109.2"/>
</dbReference>
<keyword evidence="4" id="KW-1185">Reference proteome</keyword>
<evidence type="ECO:0000256" key="2">
    <source>
        <dbReference type="PIRNR" id="PIRNR009303"/>
    </source>
</evidence>
<dbReference type="InterPro" id="IPR026584">
    <property type="entry name" value="Rad9"/>
</dbReference>
<evidence type="ECO:0000313" key="4">
    <source>
        <dbReference type="Proteomes" id="UP001652661"/>
    </source>
</evidence>
<dbReference type="GO" id="GO:0030896">
    <property type="term" value="C:checkpoint clamp complex"/>
    <property type="evidence" value="ECO:0007669"/>
    <property type="project" value="UniProtKB-UniRule"/>
</dbReference>
<accession>A0A6P4JRR7</accession>
<feature type="region of interest" description="Disordered" evidence="3">
    <location>
        <begin position="441"/>
        <end position="463"/>
    </location>
</feature>
<dbReference type="GO" id="GO:0006281">
    <property type="term" value="P:DNA repair"/>
    <property type="evidence" value="ECO:0007669"/>
    <property type="project" value="UniProtKB-UniRule"/>
</dbReference>
<name>A0A6P4JRR7_DROKI</name>
<proteinExistence type="inferred from homology"/>
<organism evidence="4 5">
    <name type="scientific">Drosophila kikkawai</name>
    <name type="common">Fruit fly</name>
    <dbReference type="NCBI Taxonomy" id="30033"/>
    <lineage>
        <taxon>Eukaryota</taxon>
        <taxon>Metazoa</taxon>
        <taxon>Ecdysozoa</taxon>
        <taxon>Arthropoda</taxon>
        <taxon>Hexapoda</taxon>
        <taxon>Insecta</taxon>
        <taxon>Pterygota</taxon>
        <taxon>Neoptera</taxon>
        <taxon>Endopterygota</taxon>
        <taxon>Diptera</taxon>
        <taxon>Brachycera</taxon>
        <taxon>Muscomorpha</taxon>
        <taxon>Ephydroidea</taxon>
        <taxon>Drosophilidae</taxon>
        <taxon>Drosophila</taxon>
        <taxon>Sophophora</taxon>
    </lineage>
</organism>
<dbReference type="CDD" id="cd00577">
    <property type="entry name" value="PCNA"/>
    <property type="match status" value="1"/>
</dbReference>
<comment type="similarity">
    <text evidence="1 2">Belongs to the rad9 family.</text>
</comment>
<dbReference type="InterPro" id="IPR046938">
    <property type="entry name" value="DNA_clamp_sf"/>
</dbReference>
<protein>
    <recommendedName>
        <fullName evidence="2">Cell cycle checkpoint control protein</fullName>
    </recommendedName>
</protein>
<dbReference type="PIRSF" id="PIRSF009303">
    <property type="entry name" value="Cell_cycle_RAD9"/>
    <property type="match status" value="1"/>
</dbReference>
<dbReference type="PANTHER" id="PTHR15237">
    <property type="entry name" value="DNA REPAIR PROTEIN RAD9"/>
    <property type="match status" value="1"/>
</dbReference>
<dbReference type="Proteomes" id="UP001652661">
    <property type="component" value="Chromosome 3L"/>
</dbReference>
<evidence type="ECO:0000256" key="3">
    <source>
        <dbReference type="SAM" id="MobiDB-lite"/>
    </source>
</evidence>
<gene>
    <name evidence="5" type="primary">Rad9</name>
</gene>